<feature type="transmembrane region" description="Helical" evidence="7">
    <location>
        <begin position="169"/>
        <end position="190"/>
    </location>
</feature>
<feature type="transmembrane region" description="Helical" evidence="7">
    <location>
        <begin position="82"/>
        <end position="101"/>
    </location>
</feature>
<feature type="domain" description="Major facilitator superfamily (MFS) profile" evidence="8">
    <location>
        <begin position="16"/>
        <end position="503"/>
    </location>
</feature>
<dbReference type="InterPro" id="IPR011701">
    <property type="entry name" value="MFS"/>
</dbReference>
<dbReference type="SUPFAM" id="SSF103473">
    <property type="entry name" value="MFS general substrate transporter"/>
    <property type="match status" value="1"/>
</dbReference>
<dbReference type="InterPro" id="IPR036259">
    <property type="entry name" value="MFS_trans_sf"/>
</dbReference>
<feature type="transmembrane region" description="Helical" evidence="7">
    <location>
        <begin position="472"/>
        <end position="496"/>
    </location>
</feature>
<feature type="transmembrane region" description="Helical" evidence="7">
    <location>
        <begin position="335"/>
        <end position="355"/>
    </location>
</feature>
<dbReference type="PANTHER" id="PTHR42718">
    <property type="entry name" value="MAJOR FACILITATOR SUPERFAMILY MULTIDRUG TRANSPORTER MFSC"/>
    <property type="match status" value="1"/>
</dbReference>
<accession>A0ABV5ZRA9</accession>
<evidence type="ECO:0000256" key="2">
    <source>
        <dbReference type="ARBA" id="ARBA00022448"/>
    </source>
</evidence>
<feature type="transmembrane region" description="Helical" evidence="7">
    <location>
        <begin position="227"/>
        <end position="249"/>
    </location>
</feature>
<feature type="transmembrane region" description="Helical" evidence="7">
    <location>
        <begin position="107"/>
        <end position="128"/>
    </location>
</feature>
<dbReference type="Proteomes" id="UP001589693">
    <property type="component" value="Unassembled WGS sequence"/>
</dbReference>
<evidence type="ECO:0000259" key="8">
    <source>
        <dbReference type="PROSITE" id="PS50850"/>
    </source>
</evidence>
<dbReference type="PANTHER" id="PTHR42718:SF47">
    <property type="entry name" value="METHYL VIOLOGEN RESISTANCE PROTEIN SMVA"/>
    <property type="match status" value="1"/>
</dbReference>
<reference evidence="9 10" key="1">
    <citation type="submission" date="2024-09" db="EMBL/GenBank/DDBJ databases">
        <authorList>
            <person name="Sun Q."/>
            <person name="Mori K."/>
        </authorList>
    </citation>
    <scope>NUCLEOTIDE SEQUENCE [LARGE SCALE GENOMIC DNA]</scope>
    <source>
        <strain evidence="9 10">TBRC 7907</strain>
    </source>
</reference>
<dbReference type="PROSITE" id="PS50850">
    <property type="entry name" value="MFS"/>
    <property type="match status" value="1"/>
</dbReference>
<evidence type="ECO:0000313" key="10">
    <source>
        <dbReference type="Proteomes" id="UP001589693"/>
    </source>
</evidence>
<gene>
    <name evidence="9" type="ORF">ACFFQA_05720</name>
</gene>
<dbReference type="Pfam" id="PF07690">
    <property type="entry name" value="MFS_1"/>
    <property type="match status" value="1"/>
</dbReference>
<evidence type="ECO:0000256" key="3">
    <source>
        <dbReference type="ARBA" id="ARBA00022475"/>
    </source>
</evidence>
<dbReference type="CDD" id="cd17321">
    <property type="entry name" value="MFS_MMR_MDR_like"/>
    <property type="match status" value="1"/>
</dbReference>
<evidence type="ECO:0000256" key="7">
    <source>
        <dbReference type="SAM" id="Phobius"/>
    </source>
</evidence>
<feature type="transmembrane region" description="Helical" evidence="7">
    <location>
        <begin position="408"/>
        <end position="427"/>
    </location>
</feature>
<keyword evidence="3" id="KW-1003">Cell membrane</keyword>
<keyword evidence="4 7" id="KW-0812">Transmembrane</keyword>
<dbReference type="PRINTS" id="PR01036">
    <property type="entry name" value="TCRTETB"/>
</dbReference>
<feature type="transmembrane region" description="Helical" evidence="7">
    <location>
        <begin position="140"/>
        <end position="163"/>
    </location>
</feature>
<organism evidence="9 10">
    <name type="scientific">Allokutzneria oryzae</name>
    <dbReference type="NCBI Taxonomy" id="1378989"/>
    <lineage>
        <taxon>Bacteria</taxon>
        <taxon>Bacillati</taxon>
        <taxon>Actinomycetota</taxon>
        <taxon>Actinomycetes</taxon>
        <taxon>Pseudonocardiales</taxon>
        <taxon>Pseudonocardiaceae</taxon>
        <taxon>Allokutzneria</taxon>
    </lineage>
</organism>
<feature type="transmembrane region" description="Helical" evidence="7">
    <location>
        <begin position="52"/>
        <end position="70"/>
    </location>
</feature>
<keyword evidence="6 7" id="KW-0472">Membrane</keyword>
<keyword evidence="10" id="KW-1185">Reference proteome</keyword>
<dbReference type="InterPro" id="IPR020846">
    <property type="entry name" value="MFS_dom"/>
</dbReference>
<feature type="transmembrane region" description="Helical" evidence="7">
    <location>
        <begin position="270"/>
        <end position="294"/>
    </location>
</feature>
<name>A0ABV5ZRA9_9PSEU</name>
<feature type="transmembrane region" description="Helical" evidence="7">
    <location>
        <begin position="202"/>
        <end position="221"/>
    </location>
</feature>
<dbReference type="EMBL" id="JBHLZU010000005">
    <property type="protein sequence ID" value="MFB9903431.1"/>
    <property type="molecule type" value="Genomic_DNA"/>
</dbReference>
<proteinExistence type="predicted"/>
<evidence type="ECO:0000256" key="6">
    <source>
        <dbReference type="ARBA" id="ARBA00023136"/>
    </source>
</evidence>
<keyword evidence="5 7" id="KW-1133">Transmembrane helix</keyword>
<comment type="subcellular location">
    <subcellularLocation>
        <location evidence="1">Cell membrane</location>
        <topology evidence="1">Multi-pass membrane protein</topology>
    </subcellularLocation>
</comment>
<evidence type="ECO:0000256" key="4">
    <source>
        <dbReference type="ARBA" id="ARBA00022692"/>
    </source>
</evidence>
<sequence length="510" mass="53002">MTNKQVEAMVRRRWGVLAILCTSLLLVSIDATVLHMAIPAIADELKPNYTEQLWIIDIYSLLAAPLLLAFGTLGDHFGRRRVLVLGYVVFGLASLAAALSTTVPMLIASRAALGVGGAMIMPATLSILRQAFPDRAERRMAIGVWSGVAGSGAVVGPLLGGFLVQNFSWHAAFLINVPVMLVALPLTFWLIPESSNPPGGRWDITSAALSALGVVGIAFAIKQTGHGGLMSVLGPLAGLAGVLLLVAFVRRQRRLEHPLLDVALFTRAPFSVAVGSVLLVMLSLVGLGLFFAQYLQLVLVLEPLDAALRLLWVTGAAVIGSLVAGPLLQRFNNRLLTVAGFAVTGLSLVPAVLWLDTTDNNALLAPVLAGVGFGISIALTAASDALLAAAPAEQAGAASATEETAYELGAGLGIAILGSIMAVVYSANFPVLPDVPPEVLENARRGLTDAAASVGGLPAPLTEQVLTAAREAFVLGLHVTLIVSVCVFAVASFAAARLLPKTGPGQHDHH</sequence>
<protein>
    <submittedName>
        <fullName evidence="9">MFS transporter</fullName>
    </submittedName>
</protein>
<dbReference type="Gene3D" id="1.20.1250.20">
    <property type="entry name" value="MFS general substrate transporter like domains"/>
    <property type="match status" value="1"/>
</dbReference>
<evidence type="ECO:0000313" key="9">
    <source>
        <dbReference type="EMBL" id="MFB9903431.1"/>
    </source>
</evidence>
<feature type="transmembrane region" description="Helical" evidence="7">
    <location>
        <begin position="306"/>
        <end position="328"/>
    </location>
</feature>
<feature type="transmembrane region" description="Helical" evidence="7">
    <location>
        <begin position="367"/>
        <end position="387"/>
    </location>
</feature>
<dbReference type="Gene3D" id="1.20.1720.10">
    <property type="entry name" value="Multidrug resistance protein D"/>
    <property type="match status" value="1"/>
</dbReference>
<evidence type="ECO:0000256" key="1">
    <source>
        <dbReference type="ARBA" id="ARBA00004651"/>
    </source>
</evidence>
<keyword evidence="2" id="KW-0813">Transport</keyword>
<evidence type="ECO:0000256" key="5">
    <source>
        <dbReference type="ARBA" id="ARBA00022989"/>
    </source>
</evidence>
<dbReference type="RefSeq" id="WP_377850572.1">
    <property type="nucleotide sequence ID" value="NZ_JBHLZU010000005.1"/>
</dbReference>
<comment type="caution">
    <text evidence="9">The sequence shown here is derived from an EMBL/GenBank/DDBJ whole genome shotgun (WGS) entry which is preliminary data.</text>
</comment>